<proteinExistence type="predicted"/>
<feature type="region of interest" description="Disordered" evidence="2">
    <location>
        <begin position="147"/>
        <end position="169"/>
    </location>
</feature>
<reference evidence="3" key="1">
    <citation type="journal article" date="2023" name="Science">
        <title>Genome structures resolve the early diversification of teleost fishes.</title>
        <authorList>
            <person name="Parey E."/>
            <person name="Louis A."/>
            <person name="Montfort J."/>
            <person name="Bouchez O."/>
            <person name="Roques C."/>
            <person name="Iampietro C."/>
            <person name="Lluch J."/>
            <person name="Castinel A."/>
            <person name="Donnadieu C."/>
            <person name="Desvignes T."/>
            <person name="Floi Bucao C."/>
            <person name="Jouanno E."/>
            <person name="Wen M."/>
            <person name="Mejri S."/>
            <person name="Dirks R."/>
            <person name="Jansen H."/>
            <person name="Henkel C."/>
            <person name="Chen W.J."/>
            <person name="Zahm M."/>
            <person name="Cabau C."/>
            <person name="Klopp C."/>
            <person name="Thompson A.W."/>
            <person name="Robinson-Rechavi M."/>
            <person name="Braasch I."/>
            <person name="Lecointre G."/>
            <person name="Bobe J."/>
            <person name="Postlethwait J.H."/>
            <person name="Berthelot C."/>
            <person name="Roest Crollius H."/>
            <person name="Guiguen Y."/>
        </authorList>
    </citation>
    <scope>NUCLEOTIDE SEQUENCE</scope>
    <source>
        <strain evidence="3">WJC10195</strain>
    </source>
</reference>
<sequence>MRDKKQEAELKKRRIEQNIKTLSLRMAEAQQELKMETEELKRWNRRRMSTGRRSTLKSDGLRRRSMTNTLRVLDRQQRAPLTSSCKNAWKILGGAVFLAAGGGIGAGVVLMTAAAPAAPGALAAAAATGREGAVPKELRLVLVGKRGGREECDRQHNSGERSGSSRSCA</sequence>
<evidence type="ECO:0000256" key="2">
    <source>
        <dbReference type="SAM" id="MobiDB-lite"/>
    </source>
</evidence>
<organism evidence="3 4">
    <name type="scientific">Synaphobranchus kaupii</name>
    <name type="common">Kaup's arrowtooth eel</name>
    <dbReference type="NCBI Taxonomy" id="118154"/>
    <lineage>
        <taxon>Eukaryota</taxon>
        <taxon>Metazoa</taxon>
        <taxon>Chordata</taxon>
        <taxon>Craniata</taxon>
        <taxon>Vertebrata</taxon>
        <taxon>Euteleostomi</taxon>
        <taxon>Actinopterygii</taxon>
        <taxon>Neopterygii</taxon>
        <taxon>Teleostei</taxon>
        <taxon>Anguilliformes</taxon>
        <taxon>Synaphobranchidae</taxon>
        <taxon>Synaphobranchus</taxon>
    </lineage>
</organism>
<dbReference type="AlphaFoldDB" id="A0A9Q1ILQ8"/>
<keyword evidence="1" id="KW-0175">Coiled coil</keyword>
<feature type="compositionally biased region" description="Basic and acidic residues" evidence="2">
    <location>
        <begin position="147"/>
        <end position="159"/>
    </location>
</feature>
<keyword evidence="4" id="KW-1185">Reference proteome</keyword>
<evidence type="ECO:0000256" key="1">
    <source>
        <dbReference type="SAM" id="Coils"/>
    </source>
</evidence>
<dbReference type="EMBL" id="JAINUF010000012">
    <property type="protein sequence ID" value="KAJ8345297.1"/>
    <property type="molecule type" value="Genomic_DNA"/>
</dbReference>
<evidence type="ECO:0000313" key="4">
    <source>
        <dbReference type="Proteomes" id="UP001152622"/>
    </source>
</evidence>
<dbReference type="Proteomes" id="UP001152622">
    <property type="component" value="Chromosome 12"/>
</dbReference>
<feature type="compositionally biased region" description="Polar residues" evidence="2">
    <location>
        <begin position="160"/>
        <end position="169"/>
    </location>
</feature>
<accession>A0A9Q1ILQ8</accession>
<feature type="coiled-coil region" evidence="1">
    <location>
        <begin position="5"/>
        <end position="46"/>
    </location>
</feature>
<comment type="caution">
    <text evidence="3">The sequence shown here is derived from an EMBL/GenBank/DDBJ whole genome shotgun (WGS) entry which is preliminary data.</text>
</comment>
<protein>
    <submittedName>
        <fullName evidence="3">Uncharacterized protein</fullName>
    </submittedName>
</protein>
<name>A0A9Q1ILQ8_SYNKA</name>
<gene>
    <name evidence="3" type="ORF">SKAU_G00294900</name>
</gene>
<evidence type="ECO:0000313" key="3">
    <source>
        <dbReference type="EMBL" id="KAJ8345297.1"/>
    </source>
</evidence>